<sequence>MSDVCDRITSSETAEAAKSDACKCREIRRDAAGRSVTEKGCKPRKPVIIYIPTIQFGADRAYE</sequence>
<organism evidence="1 2">
    <name type="scientific">Pontixanthobacter aquaemixtae</name>
    <dbReference type="NCBI Taxonomy" id="1958940"/>
    <lineage>
        <taxon>Bacteria</taxon>
        <taxon>Pseudomonadati</taxon>
        <taxon>Pseudomonadota</taxon>
        <taxon>Alphaproteobacteria</taxon>
        <taxon>Sphingomonadales</taxon>
        <taxon>Erythrobacteraceae</taxon>
        <taxon>Pontixanthobacter</taxon>
    </lineage>
</organism>
<accession>A0A844ZX47</accession>
<gene>
    <name evidence="1" type="ORF">GRI41_04525</name>
</gene>
<dbReference type="RefSeq" id="WP_160603562.1">
    <property type="nucleotide sequence ID" value="NZ_WTYX01000001.1"/>
</dbReference>
<evidence type="ECO:0000313" key="1">
    <source>
        <dbReference type="EMBL" id="MXO90079.1"/>
    </source>
</evidence>
<protein>
    <submittedName>
        <fullName evidence="1">Uncharacterized protein</fullName>
    </submittedName>
</protein>
<dbReference type="Proteomes" id="UP000442714">
    <property type="component" value="Unassembled WGS sequence"/>
</dbReference>
<proteinExistence type="predicted"/>
<dbReference type="EMBL" id="WTYX01000001">
    <property type="protein sequence ID" value="MXO90079.1"/>
    <property type="molecule type" value="Genomic_DNA"/>
</dbReference>
<name>A0A844ZX47_9SPHN</name>
<keyword evidence="2" id="KW-1185">Reference proteome</keyword>
<comment type="caution">
    <text evidence="1">The sequence shown here is derived from an EMBL/GenBank/DDBJ whole genome shotgun (WGS) entry which is preliminary data.</text>
</comment>
<evidence type="ECO:0000313" key="2">
    <source>
        <dbReference type="Proteomes" id="UP000442714"/>
    </source>
</evidence>
<reference evidence="1 2" key="1">
    <citation type="submission" date="2019-12" db="EMBL/GenBank/DDBJ databases">
        <title>Genomic-based taxomic classification of the family Erythrobacteraceae.</title>
        <authorList>
            <person name="Xu L."/>
        </authorList>
    </citation>
    <scope>NUCLEOTIDE SEQUENCE [LARGE SCALE GENOMIC DNA]</scope>
    <source>
        <strain evidence="1 2">KCTC 52763</strain>
    </source>
</reference>
<dbReference type="AlphaFoldDB" id="A0A844ZX47"/>
<dbReference type="OrthoDB" id="7510657at2"/>